<dbReference type="InterPro" id="IPR036116">
    <property type="entry name" value="FN3_sf"/>
</dbReference>
<organism evidence="5 6">
    <name type="scientific">Bursaphelenchus okinawaensis</name>
    <dbReference type="NCBI Taxonomy" id="465554"/>
    <lineage>
        <taxon>Eukaryota</taxon>
        <taxon>Metazoa</taxon>
        <taxon>Ecdysozoa</taxon>
        <taxon>Nematoda</taxon>
        <taxon>Chromadorea</taxon>
        <taxon>Rhabditida</taxon>
        <taxon>Tylenchina</taxon>
        <taxon>Tylenchomorpha</taxon>
        <taxon>Aphelenchoidea</taxon>
        <taxon>Aphelenchoididae</taxon>
        <taxon>Bursaphelenchus</taxon>
    </lineage>
</organism>
<name>A0A811K0W4_9BILA</name>
<feature type="domain" description="Fibronectin type-III" evidence="4">
    <location>
        <begin position="39"/>
        <end position="137"/>
    </location>
</feature>
<reference evidence="5" key="1">
    <citation type="submission" date="2020-09" db="EMBL/GenBank/DDBJ databases">
        <authorList>
            <person name="Kikuchi T."/>
        </authorList>
    </citation>
    <scope>NUCLEOTIDE SEQUENCE</scope>
    <source>
        <strain evidence="5">SH1</strain>
    </source>
</reference>
<evidence type="ECO:0000259" key="4">
    <source>
        <dbReference type="PROSITE" id="PS50853"/>
    </source>
</evidence>
<dbReference type="PRINTS" id="PR00014">
    <property type="entry name" value="FNTYPEIII"/>
</dbReference>
<keyword evidence="1" id="KW-0677">Repeat</keyword>
<dbReference type="PROSITE" id="PS50853">
    <property type="entry name" value="FN3"/>
    <property type="match status" value="2"/>
</dbReference>
<comment type="caution">
    <text evidence="5">The sequence shown here is derived from an EMBL/GenBank/DDBJ whole genome shotgun (WGS) entry which is preliminary data.</text>
</comment>
<feature type="region of interest" description="Disordered" evidence="3">
    <location>
        <begin position="226"/>
        <end position="245"/>
    </location>
</feature>
<feature type="region of interest" description="Disordered" evidence="3">
    <location>
        <begin position="124"/>
        <end position="150"/>
    </location>
</feature>
<accession>A0A811K0W4</accession>
<dbReference type="InterPro" id="IPR013783">
    <property type="entry name" value="Ig-like_fold"/>
</dbReference>
<dbReference type="Gene3D" id="2.60.40.10">
    <property type="entry name" value="Immunoglobulins"/>
    <property type="match status" value="3"/>
</dbReference>
<dbReference type="PANTHER" id="PTHR44170:SF56">
    <property type="entry name" value="FIBRONECTIN TYPE-III DOMAIN-CONTAINING PROTEIN"/>
    <property type="match status" value="1"/>
</dbReference>
<feature type="domain" description="Fibronectin type-III" evidence="4">
    <location>
        <begin position="143"/>
        <end position="242"/>
    </location>
</feature>
<keyword evidence="6" id="KW-1185">Reference proteome</keyword>
<dbReference type="GO" id="GO:0098609">
    <property type="term" value="P:cell-cell adhesion"/>
    <property type="evidence" value="ECO:0007669"/>
    <property type="project" value="TreeGrafter"/>
</dbReference>
<dbReference type="EMBL" id="CAJFCW020000002">
    <property type="protein sequence ID" value="CAG9088381.1"/>
    <property type="molecule type" value="Genomic_DNA"/>
</dbReference>
<evidence type="ECO:0000256" key="3">
    <source>
        <dbReference type="SAM" id="MobiDB-lite"/>
    </source>
</evidence>
<dbReference type="FunFam" id="2.60.40.10:FF:000028">
    <property type="entry name" value="Neuronal cell adhesion molecule"/>
    <property type="match status" value="1"/>
</dbReference>
<evidence type="ECO:0000313" key="5">
    <source>
        <dbReference type="EMBL" id="CAD5209064.1"/>
    </source>
</evidence>
<evidence type="ECO:0000313" key="6">
    <source>
        <dbReference type="Proteomes" id="UP000614601"/>
    </source>
</evidence>
<dbReference type="Proteomes" id="UP000783686">
    <property type="component" value="Unassembled WGS sequence"/>
</dbReference>
<feature type="compositionally biased region" description="Basic and acidic residues" evidence="3">
    <location>
        <begin position="328"/>
        <end position="339"/>
    </location>
</feature>
<dbReference type="SMART" id="SM00060">
    <property type="entry name" value="FN3"/>
    <property type="match status" value="3"/>
</dbReference>
<dbReference type="CDD" id="cd00063">
    <property type="entry name" value="FN3"/>
    <property type="match status" value="3"/>
</dbReference>
<gene>
    <name evidence="5" type="ORF">BOKJ2_LOCUS2493</name>
</gene>
<dbReference type="PANTHER" id="PTHR44170">
    <property type="entry name" value="PROTEIN SIDEKICK"/>
    <property type="match status" value="1"/>
</dbReference>
<sequence>MPRDRIKAQKFEMRIWALIGFVIFCNQIVEAAKQRVPSPPLDLQVAPQNATTFRVTWNKPEHSNGQIFGYYVYQDKLVDGNLTPNGRKKNVLWNPNANHTIVSELEPNSEYIIRVNAFNENGDGEFANSENFKTGRSPPEAPRPQSVSLMDENPPLRARVEWLPAPDRGDNARAPVQEYLVWYRATDSDNYWKNVRVAGDQSSAVLEELNMGTEYEIRLAAQNGDGRSENVTERLNTPVGRPSAPPLNIRYSISGDKATFQWDPPAEGMRNGPISGYHAVLACSDNTPPRHQTVTRQWSQYTIDLKKSYGFRVAASTSKGDGPFADQIRVHPAEGDSKV</sequence>
<dbReference type="AlphaFoldDB" id="A0A811K0W4"/>
<feature type="region of interest" description="Disordered" evidence="3">
    <location>
        <begin position="316"/>
        <end position="339"/>
    </location>
</feature>
<dbReference type="Pfam" id="PF00041">
    <property type="entry name" value="fn3"/>
    <property type="match status" value="3"/>
</dbReference>
<evidence type="ECO:0000256" key="2">
    <source>
        <dbReference type="ARBA" id="ARBA00023157"/>
    </source>
</evidence>
<dbReference type="EMBL" id="CAJFDH010000002">
    <property type="protein sequence ID" value="CAD5209064.1"/>
    <property type="molecule type" value="Genomic_DNA"/>
</dbReference>
<proteinExistence type="predicted"/>
<dbReference type="Proteomes" id="UP000614601">
    <property type="component" value="Unassembled WGS sequence"/>
</dbReference>
<dbReference type="OrthoDB" id="10253954at2759"/>
<keyword evidence="2" id="KW-1015">Disulfide bond</keyword>
<dbReference type="SUPFAM" id="SSF49265">
    <property type="entry name" value="Fibronectin type III"/>
    <property type="match status" value="2"/>
</dbReference>
<protein>
    <recommendedName>
        <fullName evidence="4">Fibronectin type-III domain-containing protein</fullName>
    </recommendedName>
</protein>
<dbReference type="InterPro" id="IPR003961">
    <property type="entry name" value="FN3_dom"/>
</dbReference>
<evidence type="ECO:0000256" key="1">
    <source>
        <dbReference type="ARBA" id="ARBA00022737"/>
    </source>
</evidence>